<dbReference type="OrthoDB" id="1909823at2759"/>
<name>A0A9Q0H123_9MAGN</name>
<dbReference type="GO" id="GO:0008180">
    <property type="term" value="C:COP9 signalosome"/>
    <property type="evidence" value="ECO:0007669"/>
    <property type="project" value="UniProtKB-KW"/>
</dbReference>
<dbReference type="Gene3D" id="1.25.40.570">
    <property type="match status" value="1"/>
</dbReference>
<keyword evidence="4" id="KW-0736">Signalosome</keyword>
<comment type="subcellular location">
    <subcellularLocation>
        <location evidence="2">Cytoplasm</location>
    </subcellularLocation>
    <subcellularLocation>
        <location evidence="1">Nucleus</location>
    </subcellularLocation>
</comment>
<accession>A0A9Q0H123</accession>
<evidence type="ECO:0000256" key="4">
    <source>
        <dbReference type="ARBA" id="ARBA00022790"/>
    </source>
</evidence>
<reference evidence="6" key="1">
    <citation type="journal article" date="2023" name="Plant J.">
        <title>The genome of the king protea, Protea cynaroides.</title>
        <authorList>
            <person name="Chang J."/>
            <person name="Duong T.A."/>
            <person name="Schoeman C."/>
            <person name="Ma X."/>
            <person name="Roodt D."/>
            <person name="Barker N."/>
            <person name="Li Z."/>
            <person name="Van de Peer Y."/>
            <person name="Mizrachi E."/>
        </authorList>
    </citation>
    <scope>NUCLEOTIDE SEQUENCE</scope>
    <source>
        <tissue evidence="6">Young leaves</tissue>
    </source>
</reference>
<dbReference type="PANTHER" id="PTHR14145">
    <property type="entry name" value="26S PROTESOME SUBUNIT 6"/>
    <property type="match status" value="1"/>
</dbReference>
<keyword evidence="5" id="KW-0539">Nucleus</keyword>
<evidence type="ECO:0008006" key="8">
    <source>
        <dbReference type="Google" id="ProtNLM"/>
    </source>
</evidence>
<evidence type="ECO:0000256" key="2">
    <source>
        <dbReference type="ARBA" id="ARBA00004496"/>
    </source>
</evidence>
<proteinExistence type="predicted"/>
<organism evidence="6 7">
    <name type="scientific">Protea cynaroides</name>
    <dbReference type="NCBI Taxonomy" id="273540"/>
    <lineage>
        <taxon>Eukaryota</taxon>
        <taxon>Viridiplantae</taxon>
        <taxon>Streptophyta</taxon>
        <taxon>Embryophyta</taxon>
        <taxon>Tracheophyta</taxon>
        <taxon>Spermatophyta</taxon>
        <taxon>Magnoliopsida</taxon>
        <taxon>Proteales</taxon>
        <taxon>Proteaceae</taxon>
        <taxon>Protea</taxon>
    </lineage>
</organism>
<dbReference type="GO" id="GO:0005737">
    <property type="term" value="C:cytoplasm"/>
    <property type="evidence" value="ECO:0007669"/>
    <property type="project" value="UniProtKB-SubCell"/>
</dbReference>
<protein>
    <recommendedName>
        <fullName evidence="8">COP9 signalosome complex subunit 1</fullName>
    </recommendedName>
</protein>
<comment type="caution">
    <text evidence="6">The sequence shown here is derived from an EMBL/GenBank/DDBJ whole genome shotgun (WGS) entry which is preliminary data.</text>
</comment>
<gene>
    <name evidence="6" type="ORF">NE237_013479</name>
</gene>
<dbReference type="PANTHER" id="PTHR14145:SF2">
    <property type="entry name" value="COP9 SIGNALOSOME COMPLEX SUBUNIT 1"/>
    <property type="match status" value="1"/>
</dbReference>
<dbReference type="Proteomes" id="UP001141806">
    <property type="component" value="Unassembled WGS sequence"/>
</dbReference>
<evidence type="ECO:0000256" key="1">
    <source>
        <dbReference type="ARBA" id="ARBA00004123"/>
    </source>
</evidence>
<dbReference type="EMBL" id="JAMYWD010000011">
    <property type="protein sequence ID" value="KAJ4956696.1"/>
    <property type="molecule type" value="Genomic_DNA"/>
</dbReference>
<keyword evidence="3" id="KW-0963">Cytoplasm</keyword>
<dbReference type="InterPro" id="IPR019585">
    <property type="entry name" value="Rpn7/CSN1"/>
</dbReference>
<dbReference type="AlphaFoldDB" id="A0A9Q0H123"/>
<sequence length="137" mass="15601">MEGEDEGPGTMIEDIVSNGIEDKSSKPIISSKQMDVEAYASLYSGRTTITRLLFVADRCGNQSMQLEALQMAYDEIKKDENSQLFREVVQKIDGRLGPAYGIDQAWVVSVDRRAEQRKDKLKNELNSYRTNLIKRKH</sequence>
<evidence type="ECO:0000256" key="3">
    <source>
        <dbReference type="ARBA" id="ARBA00022490"/>
    </source>
</evidence>
<evidence type="ECO:0000256" key="5">
    <source>
        <dbReference type="ARBA" id="ARBA00023242"/>
    </source>
</evidence>
<evidence type="ECO:0000313" key="6">
    <source>
        <dbReference type="EMBL" id="KAJ4956696.1"/>
    </source>
</evidence>
<evidence type="ECO:0000313" key="7">
    <source>
        <dbReference type="Proteomes" id="UP001141806"/>
    </source>
</evidence>
<keyword evidence="7" id="KW-1185">Reference proteome</keyword>